<dbReference type="Proteomes" id="UP000032726">
    <property type="component" value="Chromosome"/>
</dbReference>
<dbReference type="OrthoDB" id="1348500at2"/>
<evidence type="ECO:0000313" key="2">
    <source>
        <dbReference type="EMBL" id="AKA36258.1"/>
    </source>
</evidence>
<keyword evidence="1" id="KW-0732">Signal</keyword>
<name>A0A0D5YWM4_9FLAO</name>
<dbReference type="PATRIC" id="fig|516051.4.peg.2766"/>
<sequence>MRFCLLIVLFLMATNAKTQTLLSWSDLSKGISFQAQSTEDPFFGFTKAQFSQKIAELEGKEVILTGYFLVLDGNQSIYMLSKNPMASCFFCGNGGPETVVGLEFSDKPLFKMDALLSVKGVLRLNQNDPNQYYYRIEKADAMRLD</sequence>
<evidence type="ECO:0000313" key="3">
    <source>
        <dbReference type="Proteomes" id="UP000032726"/>
    </source>
</evidence>
<gene>
    <name evidence="2" type="ORF">VC82_2698</name>
</gene>
<feature type="signal peptide" evidence="1">
    <location>
        <begin position="1"/>
        <end position="18"/>
    </location>
</feature>
<organism evidence="2 3">
    <name type="scientific">Flagellimonas lutaonensis</name>
    <dbReference type="NCBI Taxonomy" id="516051"/>
    <lineage>
        <taxon>Bacteria</taxon>
        <taxon>Pseudomonadati</taxon>
        <taxon>Bacteroidota</taxon>
        <taxon>Flavobacteriia</taxon>
        <taxon>Flavobacteriales</taxon>
        <taxon>Flavobacteriaceae</taxon>
        <taxon>Flagellimonas</taxon>
    </lineage>
</organism>
<dbReference type="KEGG" id="mlt:VC82_2698"/>
<feature type="chain" id="PRO_5002300375" description="DUF3299 domain-containing protein" evidence="1">
    <location>
        <begin position="19"/>
        <end position="145"/>
    </location>
</feature>
<reference evidence="2 3" key="1">
    <citation type="submission" date="2015-03" db="EMBL/GenBank/DDBJ databases">
        <title>Complete genome sequence of Muricauda lutaonensis CC-HSB-11T, isolated from a coastal hot spring.</title>
        <authorList>
            <person name="Kim K.M."/>
        </authorList>
    </citation>
    <scope>NUCLEOTIDE SEQUENCE [LARGE SCALE GENOMIC DNA]</scope>
    <source>
        <strain evidence="2 3">CC-HSB-11</strain>
    </source>
</reference>
<proteinExistence type="predicted"/>
<dbReference type="HOGENOM" id="CLU_117100_1_0_10"/>
<keyword evidence="3" id="KW-1185">Reference proteome</keyword>
<dbReference type="AlphaFoldDB" id="A0A0D5YWM4"/>
<protein>
    <recommendedName>
        <fullName evidence="4">DUF3299 domain-containing protein</fullName>
    </recommendedName>
</protein>
<evidence type="ECO:0000256" key="1">
    <source>
        <dbReference type="SAM" id="SignalP"/>
    </source>
</evidence>
<dbReference type="RefSeq" id="WP_045802819.1">
    <property type="nucleotide sequence ID" value="NZ_CP011071.1"/>
</dbReference>
<evidence type="ECO:0008006" key="4">
    <source>
        <dbReference type="Google" id="ProtNLM"/>
    </source>
</evidence>
<dbReference type="EMBL" id="CP011071">
    <property type="protein sequence ID" value="AKA36258.1"/>
    <property type="molecule type" value="Genomic_DNA"/>
</dbReference>
<dbReference type="STRING" id="516051.VC82_2698"/>
<accession>A0A0D5YWM4</accession>